<dbReference type="InterPro" id="IPR053165">
    <property type="entry name" value="HSI-I_assembly_Hcp1"/>
</dbReference>
<dbReference type="Proteomes" id="UP000596252">
    <property type="component" value="Chromosome"/>
</dbReference>
<dbReference type="PANTHER" id="PTHR36152">
    <property type="entry name" value="CYTOPLASMIC PROTEIN-RELATED"/>
    <property type="match status" value="1"/>
</dbReference>
<feature type="region of interest" description="Disordered" evidence="1">
    <location>
        <begin position="129"/>
        <end position="156"/>
    </location>
</feature>
<dbReference type="SUPFAM" id="SSF141452">
    <property type="entry name" value="Hcp1-like"/>
    <property type="match status" value="1"/>
</dbReference>
<dbReference type="Gene3D" id="2.30.110.20">
    <property type="entry name" value="Hcp1-like"/>
    <property type="match status" value="1"/>
</dbReference>
<name>A0ABX7G5C6_9GAMM</name>
<accession>A0ABX7G5C6</accession>
<dbReference type="Pfam" id="PF05638">
    <property type="entry name" value="T6SS_HCP"/>
    <property type="match status" value="1"/>
</dbReference>
<proteinExistence type="predicted"/>
<reference evidence="2 3" key="1">
    <citation type="journal article" date="2012" name="Antonie Van Leeuwenhoek">
        <title>Shewanella litorisediminis sp. nov., a gammaproteobacterium isolated from a tidal flat sediment.</title>
        <authorList>
            <person name="Lee M.H."/>
            <person name="Yoon J.H."/>
        </authorList>
    </citation>
    <scope>NUCLEOTIDE SEQUENCE [LARGE SCALE GENOMIC DNA]</scope>
    <source>
        <strain evidence="2 3">SMK1-12</strain>
    </source>
</reference>
<evidence type="ECO:0000313" key="2">
    <source>
        <dbReference type="EMBL" id="QRH02484.1"/>
    </source>
</evidence>
<dbReference type="EMBL" id="CP069213">
    <property type="protein sequence ID" value="QRH02484.1"/>
    <property type="molecule type" value="Genomic_DNA"/>
</dbReference>
<evidence type="ECO:0000313" key="3">
    <source>
        <dbReference type="Proteomes" id="UP000596252"/>
    </source>
</evidence>
<keyword evidence="3" id="KW-1185">Reference proteome</keyword>
<dbReference type="PANTHER" id="PTHR36152:SF5">
    <property type="entry name" value="PROTEIN HCP1"/>
    <property type="match status" value="1"/>
</dbReference>
<dbReference type="InterPro" id="IPR008514">
    <property type="entry name" value="T6SS_Hcp"/>
</dbReference>
<evidence type="ECO:0000256" key="1">
    <source>
        <dbReference type="SAM" id="MobiDB-lite"/>
    </source>
</evidence>
<dbReference type="RefSeq" id="WP_203326093.1">
    <property type="nucleotide sequence ID" value="NZ_CP069213.1"/>
</dbReference>
<organism evidence="2 3">
    <name type="scientific">Shewanella litorisediminis</name>
    <dbReference type="NCBI Taxonomy" id="1173586"/>
    <lineage>
        <taxon>Bacteria</taxon>
        <taxon>Pseudomonadati</taxon>
        <taxon>Pseudomonadota</taxon>
        <taxon>Gammaproteobacteria</taxon>
        <taxon>Alteromonadales</taxon>
        <taxon>Shewanellaceae</taxon>
        <taxon>Shewanella</taxon>
    </lineage>
</organism>
<protein>
    <submittedName>
        <fullName evidence="2">Type VI secretion system tube protein Hcp</fullName>
    </submittedName>
</protein>
<feature type="compositionally biased region" description="Polar residues" evidence="1">
    <location>
        <begin position="147"/>
        <end position="156"/>
    </location>
</feature>
<dbReference type="InterPro" id="IPR036624">
    <property type="entry name" value="Hcp1-lik_sf"/>
</dbReference>
<sequence length="156" mass="16842">MGSAQGAAYLKLGDIKGESQDEGHLEEIELLAWSWGTSNSMNGSGSLCVMDVSLAKYTDSATVDILMGQMMGTQYPDAEISMTLSGTEQAEDYFTLRMRNVSVSSYQTGGSGDQRMSESVSLHFDEATIEYRRPGPDGKPGAPELTRISSSSHKCH</sequence>
<gene>
    <name evidence="2" type="ORF">JQC75_03390</name>
</gene>